<gene>
    <name evidence="2" type="ORF">GOB84_14320</name>
</gene>
<reference evidence="2 3" key="1">
    <citation type="journal article" date="2020" name="Int. J. Syst. Evol. Microbiol.">
        <title>Novel acetic acid bacteria from cider fermentations: Acetobacter conturbans sp. nov. and Acetobacter fallax sp. nov.</title>
        <authorList>
            <person name="Sombolestani A.S."/>
            <person name="Cleenwerck I."/>
            <person name="Cnockaert M."/>
            <person name="Borremans W."/>
            <person name="Wieme A.D."/>
            <person name="De Vuyst L."/>
            <person name="Vandamme P."/>
        </authorList>
    </citation>
    <scope>NUCLEOTIDE SEQUENCE [LARGE SCALE GENOMIC DNA]</scope>
    <source>
        <strain evidence="2 3">LMG 1637</strain>
    </source>
</reference>
<name>A0ABX0KFG5_9PROT</name>
<proteinExistence type="predicted"/>
<evidence type="ECO:0000313" key="2">
    <source>
        <dbReference type="EMBL" id="NHO33703.1"/>
    </source>
</evidence>
<evidence type="ECO:0000313" key="3">
    <source>
        <dbReference type="Proteomes" id="UP000615326"/>
    </source>
</evidence>
<protein>
    <submittedName>
        <fullName evidence="2">Preprotein translocase subunit YajC</fullName>
    </submittedName>
</protein>
<feature type="region of interest" description="Disordered" evidence="1">
    <location>
        <begin position="191"/>
        <end position="212"/>
    </location>
</feature>
<keyword evidence="3" id="KW-1185">Reference proteome</keyword>
<dbReference type="EMBL" id="WOSW01000036">
    <property type="protein sequence ID" value="NHO33703.1"/>
    <property type="molecule type" value="Genomic_DNA"/>
</dbReference>
<evidence type="ECO:0000256" key="1">
    <source>
        <dbReference type="SAM" id="MobiDB-lite"/>
    </source>
</evidence>
<organism evidence="2 3">
    <name type="scientific">Acetobacter fallax</name>
    <dbReference type="NCBI Taxonomy" id="1737473"/>
    <lineage>
        <taxon>Bacteria</taxon>
        <taxon>Pseudomonadati</taxon>
        <taxon>Pseudomonadota</taxon>
        <taxon>Alphaproteobacteria</taxon>
        <taxon>Acetobacterales</taxon>
        <taxon>Acetobacteraceae</taxon>
        <taxon>Acetobacter</taxon>
    </lineage>
</organism>
<comment type="caution">
    <text evidence="2">The sequence shown here is derived from an EMBL/GenBank/DDBJ whole genome shotgun (WGS) entry which is preliminary data.</text>
</comment>
<accession>A0ABX0KFG5</accession>
<sequence length="212" mass="22296">MAAFALSGAGSLHIGTARAQAAITGNQTTVATVETIDSGEGDLLLRDNDGGLVTIEIPRDTHNLPKLQPGDQIRLRFFQTLDATLAEPDSPPPVSTVSAAHGFRNRHPHGTLISFRRRRVRIVAVDAAKKIVTITRASGENLTIPVQQKAFQPLLATLKTGDLVDVTTMDAVSFTVLNRVVSPSVTVQEGSAASPSAVVSPPPAAQVATPQQ</sequence>
<dbReference type="Proteomes" id="UP000615326">
    <property type="component" value="Unassembled WGS sequence"/>
</dbReference>